<reference evidence="2" key="1">
    <citation type="journal article" date="2019" name="Int. J. Syst. Evol. Microbiol.">
        <title>The Global Catalogue of Microorganisms (GCM) 10K type strain sequencing project: providing services to taxonomists for standard genome sequencing and annotation.</title>
        <authorList>
            <consortium name="The Broad Institute Genomics Platform"/>
            <consortium name="The Broad Institute Genome Sequencing Center for Infectious Disease"/>
            <person name="Wu L."/>
            <person name="Ma J."/>
        </authorList>
    </citation>
    <scope>NUCLEOTIDE SEQUENCE [LARGE SCALE GENOMIC DNA]</scope>
    <source>
        <strain evidence="2">CGMCC 1.12989</strain>
    </source>
</reference>
<dbReference type="RefSeq" id="WP_379539283.1">
    <property type="nucleotide sequence ID" value="NZ_JBHSDR010000006.1"/>
</dbReference>
<accession>A0ABV8RSJ5</accession>
<comment type="caution">
    <text evidence="1">The sequence shown here is derived from an EMBL/GenBank/DDBJ whole genome shotgun (WGS) entry which is preliminary data.</text>
</comment>
<proteinExistence type="predicted"/>
<dbReference type="PANTHER" id="PTHR48228:SF5">
    <property type="entry name" value="ALPHA-METHYLACYL-COA RACEMASE"/>
    <property type="match status" value="1"/>
</dbReference>
<keyword evidence="2" id="KW-1185">Reference proteome</keyword>
<dbReference type="InterPro" id="IPR050509">
    <property type="entry name" value="CoA-transferase_III"/>
</dbReference>
<dbReference type="Pfam" id="PF02515">
    <property type="entry name" value="CoA_transf_3"/>
    <property type="match status" value="1"/>
</dbReference>
<dbReference type="GO" id="GO:0016740">
    <property type="term" value="F:transferase activity"/>
    <property type="evidence" value="ECO:0007669"/>
    <property type="project" value="UniProtKB-KW"/>
</dbReference>
<dbReference type="Proteomes" id="UP001595828">
    <property type="component" value="Unassembled WGS sequence"/>
</dbReference>
<keyword evidence="1" id="KW-0808">Transferase</keyword>
<gene>
    <name evidence="1" type="ORF">ACFO0A_12205</name>
</gene>
<dbReference type="InterPro" id="IPR023606">
    <property type="entry name" value="CoA-Trfase_III_dom_1_sf"/>
</dbReference>
<protein>
    <submittedName>
        <fullName evidence="1">CoA transferase</fullName>
    </submittedName>
</protein>
<name>A0ABV8RSJ5_9SPHN</name>
<evidence type="ECO:0000313" key="1">
    <source>
        <dbReference type="EMBL" id="MFC4295819.1"/>
    </source>
</evidence>
<dbReference type="PANTHER" id="PTHR48228">
    <property type="entry name" value="SUCCINYL-COA--D-CITRAMALATE COA-TRANSFERASE"/>
    <property type="match status" value="1"/>
</dbReference>
<dbReference type="Gene3D" id="3.40.50.10540">
    <property type="entry name" value="Crotonobetainyl-coa:carnitine coa-transferase, domain 1"/>
    <property type="match status" value="1"/>
</dbReference>
<organism evidence="1 2">
    <name type="scientific">Novosphingobium tardum</name>
    <dbReference type="NCBI Taxonomy" id="1538021"/>
    <lineage>
        <taxon>Bacteria</taxon>
        <taxon>Pseudomonadati</taxon>
        <taxon>Pseudomonadota</taxon>
        <taxon>Alphaproteobacteria</taxon>
        <taxon>Sphingomonadales</taxon>
        <taxon>Sphingomonadaceae</taxon>
        <taxon>Novosphingobium</taxon>
    </lineage>
</organism>
<evidence type="ECO:0000313" key="2">
    <source>
        <dbReference type="Proteomes" id="UP001595828"/>
    </source>
</evidence>
<dbReference type="SUPFAM" id="SSF89796">
    <property type="entry name" value="CoA-transferase family III (CaiB/BaiF)"/>
    <property type="match status" value="1"/>
</dbReference>
<dbReference type="EMBL" id="JBHSDR010000006">
    <property type="protein sequence ID" value="MFC4295819.1"/>
    <property type="molecule type" value="Genomic_DNA"/>
</dbReference>
<dbReference type="InterPro" id="IPR003673">
    <property type="entry name" value="CoA-Trfase_fam_III"/>
</dbReference>
<sequence length="325" mass="33324">MNPGIGERAAVGLCAELSGAAADFGASLDLDGAKLLERATPVPLAAPGIWSPNRHCRMVEAGDGWLAVNLARDEDRRAVPAWLEGPLESDTWDTVIDGCRSRAVAEMLESAILLGLPVSTVGERKEPGPTAHGMRVVRRDGGLRGVDLSALWAGPLCGALLARCGIAFDKVEAPGRPDPTAGDASLNGAKRRRTLELDSPELLDLIAAANILITSSRPLALARKGMDETALRALNPGLLWIAITAHGWHGPEAWRVGFGDDCAAAGGLVSWNGAQPNFAGDALADPLTGIAAATAALGTLAGGYAGLLDISLAGTAADAAARFGG</sequence>